<keyword evidence="2 7" id="KW-0812">Transmembrane</keyword>
<dbReference type="Proteomes" id="UP000694388">
    <property type="component" value="Unplaced"/>
</dbReference>
<dbReference type="InterPro" id="IPR046338">
    <property type="entry name" value="GAIN_dom_sf"/>
</dbReference>
<dbReference type="GeneTree" id="ENSGT00940000155621"/>
<dbReference type="GO" id="GO:0007189">
    <property type="term" value="P:adenylate cyclase-activating G protein-coupled receptor signaling pathway"/>
    <property type="evidence" value="ECO:0007669"/>
    <property type="project" value="TreeGrafter"/>
</dbReference>
<dbReference type="Pfam" id="PF00002">
    <property type="entry name" value="7tm_2"/>
    <property type="match status" value="1"/>
</dbReference>
<feature type="domain" description="GAIN-B" evidence="8">
    <location>
        <begin position="468"/>
        <end position="625"/>
    </location>
</feature>
<dbReference type="InterPro" id="IPR057244">
    <property type="entry name" value="GAIN_B"/>
</dbReference>
<feature type="region of interest" description="Disordered" evidence="6">
    <location>
        <begin position="309"/>
        <end position="335"/>
    </location>
</feature>
<feature type="domain" description="G-protein coupled receptors family 2 profile 2" evidence="9">
    <location>
        <begin position="633"/>
        <end position="888"/>
    </location>
</feature>
<keyword evidence="5" id="KW-1015">Disulfide bond</keyword>
<feature type="transmembrane region" description="Helical" evidence="7">
    <location>
        <begin position="864"/>
        <end position="887"/>
    </location>
</feature>
<feature type="compositionally biased region" description="Polar residues" evidence="6">
    <location>
        <begin position="193"/>
        <end position="207"/>
    </location>
</feature>
<proteinExistence type="predicted"/>
<dbReference type="GO" id="GO:0007166">
    <property type="term" value="P:cell surface receptor signaling pathway"/>
    <property type="evidence" value="ECO:0007669"/>
    <property type="project" value="InterPro"/>
</dbReference>
<dbReference type="PROSITE" id="PS50261">
    <property type="entry name" value="G_PROTEIN_RECEP_F2_4"/>
    <property type="match status" value="1"/>
</dbReference>
<dbReference type="SMART" id="SM00303">
    <property type="entry name" value="GPS"/>
    <property type="match status" value="1"/>
</dbReference>
<feature type="transmembrane region" description="Helical" evidence="7">
    <location>
        <begin position="668"/>
        <end position="689"/>
    </location>
</feature>
<keyword evidence="11" id="KW-1185">Reference proteome</keyword>
<evidence type="ECO:0000256" key="2">
    <source>
        <dbReference type="ARBA" id="ARBA00022692"/>
    </source>
</evidence>
<accession>A0A8C4QXI6</accession>
<reference evidence="10" key="1">
    <citation type="submission" date="2025-08" db="UniProtKB">
        <authorList>
            <consortium name="Ensembl"/>
        </authorList>
    </citation>
    <scope>IDENTIFICATION</scope>
</reference>
<dbReference type="PRINTS" id="PR00249">
    <property type="entry name" value="GPCRSECRETIN"/>
</dbReference>
<evidence type="ECO:0000256" key="4">
    <source>
        <dbReference type="ARBA" id="ARBA00023136"/>
    </source>
</evidence>
<dbReference type="GO" id="GO:0004930">
    <property type="term" value="F:G protein-coupled receptor activity"/>
    <property type="evidence" value="ECO:0007669"/>
    <property type="project" value="InterPro"/>
</dbReference>
<reference evidence="10" key="2">
    <citation type="submission" date="2025-09" db="UniProtKB">
        <authorList>
            <consortium name="Ensembl"/>
        </authorList>
    </citation>
    <scope>IDENTIFICATION</scope>
</reference>
<feature type="region of interest" description="Disordered" evidence="6">
    <location>
        <begin position="167"/>
        <end position="207"/>
    </location>
</feature>
<comment type="subcellular location">
    <subcellularLocation>
        <location evidence="1">Membrane</location>
        <topology evidence="1">Multi-pass membrane protein</topology>
    </subcellularLocation>
</comment>
<evidence type="ECO:0000259" key="9">
    <source>
        <dbReference type="PROSITE" id="PS50261"/>
    </source>
</evidence>
<feature type="transmembrane region" description="Helical" evidence="7">
    <location>
        <begin position="840"/>
        <end position="858"/>
    </location>
</feature>
<dbReference type="AlphaFoldDB" id="A0A8C4QXI6"/>
<dbReference type="Ensembl" id="ENSEBUT00000022658.1">
    <property type="protein sequence ID" value="ENSEBUP00000022082.1"/>
    <property type="gene ID" value="ENSEBUG00000013618.1"/>
</dbReference>
<dbReference type="PANTHER" id="PTHR12011">
    <property type="entry name" value="ADHESION G-PROTEIN COUPLED RECEPTOR"/>
    <property type="match status" value="1"/>
</dbReference>
<dbReference type="PANTHER" id="PTHR12011:SF347">
    <property type="entry name" value="FI21270P1-RELATED"/>
    <property type="match status" value="1"/>
</dbReference>
<evidence type="ECO:0000256" key="7">
    <source>
        <dbReference type="SAM" id="Phobius"/>
    </source>
</evidence>
<evidence type="ECO:0000256" key="6">
    <source>
        <dbReference type="SAM" id="MobiDB-lite"/>
    </source>
</evidence>
<feature type="transmembrane region" description="Helical" evidence="7">
    <location>
        <begin position="739"/>
        <end position="761"/>
    </location>
</feature>
<evidence type="ECO:0000313" key="10">
    <source>
        <dbReference type="Ensembl" id="ENSEBUP00000022082.1"/>
    </source>
</evidence>
<dbReference type="InterPro" id="IPR000203">
    <property type="entry name" value="GPS"/>
</dbReference>
<keyword evidence="3 7" id="KW-1133">Transmembrane helix</keyword>
<feature type="transmembrane region" description="Helical" evidence="7">
    <location>
        <begin position="632"/>
        <end position="656"/>
    </location>
</feature>
<evidence type="ECO:0000256" key="3">
    <source>
        <dbReference type="ARBA" id="ARBA00022989"/>
    </source>
</evidence>
<feature type="transmembrane region" description="Helical" evidence="7">
    <location>
        <begin position="695"/>
        <end position="719"/>
    </location>
</feature>
<protein>
    <submittedName>
        <fullName evidence="10">Uncharacterized protein</fullName>
    </submittedName>
</protein>
<evidence type="ECO:0000256" key="1">
    <source>
        <dbReference type="ARBA" id="ARBA00004141"/>
    </source>
</evidence>
<dbReference type="Gene3D" id="2.60.220.50">
    <property type="match status" value="1"/>
</dbReference>
<evidence type="ECO:0000256" key="5">
    <source>
        <dbReference type="ARBA" id="ARBA00023157"/>
    </source>
</evidence>
<dbReference type="InterPro" id="IPR017981">
    <property type="entry name" value="GPCR_2-like_7TM"/>
</dbReference>
<name>A0A8C4QXI6_EPTBU</name>
<organism evidence="10 11">
    <name type="scientific">Eptatretus burgeri</name>
    <name type="common">Inshore hagfish</name>
    <dbReference type="NCBI Taxonomy" id="7764"/>
    <lineage>
        <taxon>Eukaryota</taxon>
        <taxon>Metazoa</taxon>
        <taxon>Chordata</taxon>
        <taxon>Craniata</taxon>
        <taxon>Vertebrata</taxon>
        <taxon>Cyclostomata</taxon>
        <taxon>Myxini</taxon>
        <taxon>Myxiniformes</taxon>
        <taxon>Myxinidae</taxon>
        <taxon>Eptatretinae</taxon>
        <taxon>Eptatretus</taxon>
    </lineage>
</organism>
<sequence length="924" mass="103713">MIISSRRIENYWHFIVILSCFGFLKTDLCHNCSHLNNDHSETRKTIFAKSNIHHQCLVLNITINFTSSDVLPNSSLTSVISTSWVPCTTLRCKKKLVNSNFGDDLQAHLNQHKKCLNNGKSGVCIRLNDVLFGCRHDRDKQLKAGYLVNGLMDLVNHSAAQPYSFSENKADSENNEDSSEETSCPDPCHTDSDLNNDNSEASENVSTNSSNFHRCFLINITIDHNLTKWDVLTNSSQISVISAPVVPCTTPQCKMKKSVNHGQHLGNKHKANSNQHERCLNPDKTWTCIQLNDVSFDCRHDILKEQVKDDHLKNKENGSSNKPNTSTSAQDESSCEEQTVRKDLSSFSALNADLKKQEFDACAVALALKDLTKNANMSEDDVQQIANDLKEMVSKISPDLSPGLARIILQIYDAIIDSNISLVNFSTSLLKTLDHMGMILSLKSIDDPVFSKYIALAVTNLLPGNANPFIFMTRHQNKSEITISRGEADGEWRQNVGAEIRLPASLLDSLSANEREQVSRLQFAVFENTHLFLDNGENLVVAASVGNLSISGLQENVSIWFSHRTIKQGLSSECFFWNYTLNGGKGNWSSDGCQRDLEGSTSNSTLCFCNHLTHFGILMTDISPETATDREILTYITYIGCGISSCFLAITILLYTCFKQIRQEQQSYILVQTCFALLTLNITFLLDHWLGTFEILWLCIFTAAVLHFCLLSSFSWMAIQAFHLYMNLIQVFNTYIHRYILKLSLFGWGLPALIVTLLLGIGQNKIYGYTAFSSSSSVAKAEGFCWFSSKTALYASVLPYCGTILILNTALFFLVMGQLYGPRADAKGKTIKVIQQVKGLFGLTLLLGLSWIFNLFAWDKAHIVFVYVAVICNSLQGFFIFIFYCLLKENMRSLLRDYFCNKAFQRMNHSDTSSTKTTDKTEKH</sequence>
<evidence type="ECO:0000313" key="11">
    <source>
        <dbReference type="Proteomes" id="UP000694388"/>
    </source>
</evidence>
<keyword evidence="4 7" id="KW-0472">Membrane</keyword>
<evidence type="ECO:0000259" key="8">
    <source>
        <dbReference type="PROSITE" id="PS50221"/>
    </source>
</evidence>
<dbReference type="PROSITE" id="PS50221">
    <property type="entry name" value="GAIN_B"/>
    <property type="match status" value="1"/>
</dbReference>
<dbReference type="Gene3D" id="1.20.1070.10">
    <property type="entry name" value="Rhodopsin 7-helix transmembrane proteins"/>
    <property type="match status" value="1"/>
</dbReference>
<dbReference type="GO" id="GO:0005886">
    <property type="term" value="C:plasma membrane"/>
    <property type="evidence" value="ECO:0007669"/>
    <property type="project" value="TreeGrafter"/>
</dbReference>
<feature type="transmembrane region" description="Helical" evidence="7">
    <location>
        <begin position="797"/>
        <end position="820"/>
    </location>
</feature>
<dbReference type="PROSITE" id="PS51257">
    <property type="entry name" value="PROKAR_LIPOPROTEIN"/>
    <property type="match status" value="1"/>
</dbReference>
<feature type="compositionally biased region" description="Polar residues" evidence="6">
    <location>
        <begin position="317"/>
        <end position="332"/>
    </location>
</feature>
<dbReference type="Pfam" id="PF01825">
    <property type="entry name" value="GPS"/>
    <property type="match status" value="1"/>
</dbReference>
<dbReference type="InterPro" id="IPR000832">
    <property type="entry name" value="GPCR_2_secretin-like"/>
</dbReference>